<evidence type="ECO:0000256" key="1">
    <source>
        <dbReference type="SAM" id="Phobius"/>
    </source>
</evidence>
<dbReference type="KEGG" id="ccho:CCHOA_06025"/>
<dbReference type="AlphaFoldDB" id="A0A3G6JBS9"/>
<dbReference type="InterPro" id="IPR046498">
    <property type="entry name" value="Rv1476-like"/>
</dbReference>
<evidence type="ECO:0000313" key="2">
    <source>
        <dbReference type="EMBL" id="AZA13604.1"/>
    </source>
</evidence>
<dbReference type="RefSeq" id="WP_123927905.1">
    <property type="nucleotide sequence ID" value="NZ_CP033896.1"/>
</dbReference>
<dbReference type="EMBL" id="CP033896">
    <property type="protein sequence ID" value="AZA13604.1"/>
    <property type="molecule type" value="Genomic_DNA"/>
</dbReference>
<gene>
    <name evidence="2" type="ORF">CCHOA_06025</name>
</gene>
<organism evidence="2 3">
    <name type="scientific">Corynebacterium choanae</name>
    <dbReference type="NCBI Taxonomy" id="1862358"/>
    <lineage>
        <taxon>Bacteria</taxon>
        <taxon>Bacillati</taxon>
        <taxon>Actinomycetota</taxon>
        <taxon>Actinomycetes</taxon>
        <taxon>Mycobacteriales</taxon>
        <taxon>Corynebacteriaceae</taxon>
        <taxon>Corynebacterium</taxon>
    </lineage>
</organism>
<dbReference type="OrthoDB" id="4412029at2"/>
<evidence type="ECO:0008006" key="4">
    <source>
        <dbReference type="Google" id="ProtNLM"/>
    </source>
</evidence>
<evidence type="ECO:0000313" key="3">
    <source>
        <dbReference type="Proteomes" id="UP000269019"/>
    </source>
</evidence>
<keyword evidence="1" id="KW-1133">Transmembrane helix</keyword>
<proteinExistence type="predicted"/>
<accession>A0A3G6JBS9</accession>
<sequence>MVPADIDIAAIERDLADDGVALGSIGEQYPGLITDSRELVEYAQNTDFGNLCLVQVEPAPSFIADHRDIAETILRDTDCTTVIARSLTGGDIVSENFSRAAIEANQFDLLGNPDYVGSARVFVDQVHGHTTSWQLISLLAAAVIVTAFVITLATTFQRREATVARVRAESAITS</sequence>
<reference evidence="2 3" key="1">
    <citation type="submission" date="2018-11" db="EMBL/GenBank/DDBJ databases">
        <authorList>
            <person name="Kleinhagauer T."/>
            <person name="Glaeser S.P."/>
            <person name="Spergser J."/>
            <person name="Ruckert C."/>
            <person name="Kaempfer P."/>
            <person name="Busse H.-J."/>
        </authorList>
    </citation>
    <scope>NUCLEOTIDE SEQUENCE [LARGE SCALE GENOMIC DNA]</scope>
    <source>
        <strain evidence="2 3">200CH</strain>
    </source>
</reference>
<dbReference type="Pfam" id="PF20381">
    <property type="entry name" value="Rv1476"/>
    <property type="match status" value="1"/>
</dbReference>
<keyword evidence="1" id="KW-0472">Membrane</keyword>
<protein>
    <recommendedName>
        <fullName evidence="4">1-deoxy-D-xylulose-5-phosphate synthase</fullName>
    </recommendedName>
</protein>
<feature type="transmembrane region" description="Helical" evidence="1">
    <location>
        <begin position="133"/>
        <end position="156"/>
    </location>
</feature>
<name>A0A3G6JBS9_9CORY</name>
<keyword evidence="3" id="KW-1185">Reference proteome</keyword>
<keyword evidence="1" id="KW-0812">Transmembrane</keyword>
<dbReference type="Proteomes" id="UP000269019">
    <property type="component" value="Chromosome"/>
</dbReference>